<keyword evidence="2" id="KW-0732">Signal</keyword>
<protein>
    <recommendedName>
        <fullName evidence="5">Sulfur globule protein</fullName>
    </recommendedName>
</protein>
<evidence type="ECO:0000313" key="3">
    <source>
        <dbReference type="EMBL" id="PSC06797.1"/>
    </source>
</evidence>
<dbReference type="AlphaFoldDB" id="A0A2T1HYM4"/>
<sequence>MLRKSLVGLTAAVALGGAAVASASPASADGWGRHYHGYHGYYGYRHGWGGGAVAAGLAGGLALGALAAAAAQPTYVAGDCYVVRERVLTDYGWRRIRRTVCE</sequence>
<name>A0A2T1HYM4_9HYPH</name>
<keyword evidence="1" id="KW-1133">Transmembrane helix</keyword>
<dbReference type="EMBL" id="PVZS01000002">
    <property type="protein sequence ID" value="PSC06797.1"/>
    <property type="molecule type" value="Genomic_DNA"/>
</dbReference>
<evidence type="ECO:0000256" key="1">
    <source>
        <dbReference type="SAM" id="Phobius"/>
    </source>
</evidence>
<feature type="signal peptide" evidence="2">
    <location>
        <begin position="1"/>
        <end position="28"/>
    </location>
</feature>
<comment type="caution">
    <text evidence="3">The sequence shown here is derived from an EMBL/GenBank/DDBJ whole genome shotgun (WGS) entry which is preliminary data.</text>
</comment>
<reference evidence="4" key="1">
    <citation type="submission" date="2018-03" db="EMBL/GenBank/DDBJ databases">
        <authorList>
            <person name="Sun L."/>
            <person name="Liu H."/>
            <person name="Chen W."/>
            <person name="Huang K."/>
            <person name="Liu W."/>
            <person name="Gao X."/>
        </authorList>
    </citation>
    <scope>NUCLEOTIDE SEQUENCE [LARGE SCALE GENOMIC DNA]</scope>
    <source>
        <strain evidence="4">SH9</strain>
    </source>
</reference>
<evidence type="ECO:0000256" key="2">
    <source>
        <dbReference type="SAM" id="SignalP"/>
    </source>
</evidence>
<evidence type="ECO:0000313" key="4">
    <source>
        <dbReference type="Proteomes" id="UP000239772"/>
    </source>
</evidence>
<gene>
    <name evidence="3" type="ORF">SLNSH_02335</name>
</gene>
<keyword evidence="1" id="KW-0472">Membrane</keyword>
<evidence type="ECO:0008006" key="5">
    <source>
        <dbReference type="Google" id="ProtNLM"/>
    </source>
</evidence>
<dbReference type="Proteomes" id="UP000239772">
    <property type="component" value="Unassembled WGS sequence"/>
</dbReference>
<accession>A0A2T1HYM4</accession>
<keyword evidence="1" id="KW-0812">Transmembrane</keyword>
<feature type="transmembrane region" description="Helical" evidence="1">
    <location>
        <begin position="47"/>
        <end position="69"/>
    </location>
</feature>
<proteinExistence type="predicted"/>
<feature type="chain" id="PRO_5015584956" description="Sulfur globule protein" evidence="2">
    <location>
        <begin position="29"/>
        <end position="102"/>
    </location>
</feature>
<keyword evidence="4" id="KW-1185">Reference proteome</keyword>
<organism evidence="3 4">
    <name type="scientific">Alsobacter soli</name>
    <dbReference type="NCBI Taxonomy" id="2109933"/>
    <lineage>
        <taxon>Bacteria</taxon>
        <taxon>Pseudomonadati</taxon>
        <taxon>Pseudomonadota</taxon>
        <taxon>Alphaproteobacteria</taxon>
        <taxon>Hyphomicrobiales</taxon>
        <taxon>Alsobacteraceae</taxon>
        <taxon>Alsobacter</taxon>
    </lineage>
</organism>